<protein>
    <submittedName>
        <fullName evidence="3">SafA/ExsA family spore coat assembly protein</fullName>
    </submittedName>
</protein>
<evidence type="ECO:0000313" key="4">
    <source>
        <dbReference type="Proteomes" id="UP001364890"/>
    </source>
</evidence>
<dbReference type="InterPro" id="IPR001387">
    <property type="entry name" value="Cro/C1-type_HTH"/>
</dbReference>
<evidence type="ECO:0000259" key="2">
    <source>
        <dbReference type="PROSITE" id="PS51782"/>
    </source>
</evidence>
<sequence>MQTHIVQKGDTLWKISRKYGVSFDELKRLNAHLANPEYIVPGMKIFIPEKSKKESMRHPFTDDRPVKKDMLKKEEVHIKPQTGSNMKKQQVQPVHKAQQVQPVHKAQQVQPVKKAQQMQPVPMPMPMPIQPIQMVPMAPPVQHIQQVPMAPPAPPVQNIQQIQHVQQQPQPYSMPFHIMPVPDLDMTPSPQGWRLIESTSIHINIHNESSEKEESPIKHMPAMEPSPQFVSPAMEEVSSEFEEMEPFEEYPQMQHFEHYQPMNPCGCMDQQMQPYMQPQMHPHMDQQMQPYMQAPMQQHMQPWSGHPYVHVCFVPVCTCPPHPYQHF</sequence>
<dbReference type="NCBIfam" id="TIGR02899">
    <property type="entry name" value="spore_safA"/>
    <property type="match status" value="1"/>
</dbReference>
<dbReference type="PROSITE" id="PS51782">
    <property type="entry name" value="LYSM"/>
    <property type="match status" value="1"/>
</dbReference>
<dbReference type="Proteomes" id="UP001364890">
    <property type="component" value="Unassembled WGS sequence"/>
</dbReference>
<proteinExistence type="predicted"/>
<organism evidence="3 4">
    <name type="scientific">Psychrobacillus mangrovi</name>
    <dbReference type="NCBI Taxonomy" id="3117745"/>
    <lineage>
        <taxon>Bacteria</taxon>
        <taxon>Bacillati</taxon>
        <taxon>Bacillota</taxon>
        <taxon>Bacilli</taxon>
        <taxon>Bacillales</taxon>
        <taxon>Bacillaceae</taxon>
        <taxon>Psychrobacillus</taxon>
    </lineage>
</organism>
<keyword evidence="4" id="KW-1185">Reference proteome</keyword>
<dbReference type="InterPro" id="IPR018392">
    <property type="entry name" value="LysM"/>
</dbReference>
<evidence type="ECO:0000313" key="3">
    <source>
        <dbReference type="EMBL" id="MEI4769430.1"/>
    </source>
</evidence>
<gene>
    <name evidence="3" type="primary">safA</name>
    <name evidence="3" type="ORF">WAX74_07195</name>
</gene>
<dbReference type="CDD" id="cd00118">
    <property type="entry name" value="LysM"/>
    <property type="match status" value="1"/>
</dbReference>
<reference evidence="3 4" key="1">
    <citation type="submission" date="2024-01" db="EMBL/GenBank/DDBJ databases">
        <title>Seven novel Bacillus-like species.</title>
        <authorList>
            <person name="Liu G."/>
        </authorList>
    </citation>
    <scope>NUCLEOTIDE SEQUENCE [LARGE SCALE GENOMIC DNA]</scope>
    <source>
        <strain evidence="3 4">FJAT-51614</strain>
    </source>
</reference>
<dbReference type="RefSeq" id="WP_336496981.1">
    <property type="nucleotide sequence ID" value="NZ_JBAWSY010000003.1"/>
</dbReference>
<comment type="caution">
    <text evidence="3">The sequence shown here is derived from an EMBL/GenBank/DDBJ whole genome shotgun (WGS) entry which is preliminary data.</text>
</comment>
<feature type="domain" description="LysM" evidence="2">
    <location>
        <begin position="2"/>
        <end position="47"/>
    </location>
</feature>
<dbReference type="Pfam" id="PF01476">
    <property type="entry name" value="LysM"/>
    <property type="match status" value="1"/>
</dbReference>
<name>A0ABU8F3B1_9BACI</name>
<dbReference type="InterPro" id="IPR014248">
    <property type="entry name" value="Spore_coat_assembly_SafA"/>
</dbReference>
<dbReference type="EMBL" id="JBAWSY010000003">
    <property type="protein sequence ID" value="MEI4769430.1"/>
    <property type="molecule type" value="Genomic_DNA"/>
</dbReference>
<dbReference type="SUPFAM" id="SSF54106">
    <property type="entry name" value="LysM domain"/>
    <property type="match status" value="1"/>
</dbReference>
<accession>A0ABU8F3B1</accession>
<dbReference type="InterPro" id="IPR036779">
    <property type="entry name" value="LysM_dom_sf"/>
</dbReference>
<dbReference type="Gene3D" id="3.10.350.10">
    <property type="entry name" value="LysM domain"/>
    <property type="match status" value="1"/>
</dbReference>
<dbReference type="SMART" id="SM00257">
    <property type="entry name" value="LysM"/>
    <property type="match status" value="1"/>
</dbReference>
<evidence type="ECO:0000259" key="1">
    <source>
        <dbReference type="PROSITE" id="PS50943"/>
    </source>
</evidence>
<dbReference type="PROSITE" id="PS50943">
    <property type="entry name" value="HTH_CROC1"/>
    <property type="match status" value="1"/>
</dbReference>
<feature type="domain" description="HTH cro/C1-type" evidence="1">
    <location>
        <begin position="10"/>
        <end position="26"/>
    </location>
</feature>